<dbReference type="EC" id="3.5.4.33" evidence="8"/>
<feature type="domain" description="CMP/dCMP-type deaminase" evidence="9">
    <location>
        <begin position="5"/>
        <end position="114"/>
    </location>
</feature>
<dbReference type="CDD" id="cd01285">
    <property type="entry name" value="nucleoside_deaminase"/>
    <property type="match status" value="1"/>
</dbReference>
<comment type="function">
    <text evidence="8">Catalyzes the deamination of adenosine to inosine at the wobble position 34 of tRNA(Arg2).</text>
</comment>
<comment type="caution">
    <text evidence="10">The sequence shown here is derived from an EMBL/GenBank/DDBJ whole genome shotgun (WGS) entry which is preliminary data.</text>
</comment>
<feature type="active site" description="Proton donor" evidence="8">
    <location>
        <position position="58"/>
    </location>
</feature>
<protein>
    <recommendedName>
        <fullName evidence="8">tRNA-specific adenosine deaminase</fullName>
        <ecNumber evidence="8">3.5.4.33</ecNumber>
    </recommendedName>
</protein>
<dbReference type="GO" id="GO:0052717">
    <property type="term" value="F:tRNA-specific adenosine-34 deaminase activity"/>
    <property type="evidence" value="ECO:0007669"/>
    <property type="project" value="UniProtKB-EC"/>
</dbReference>
<comment type="cofactor">
    <cofactor evidence="8">
        <name>Zn(2+)</name>
        <dbReference type="ChEBI" id="CHEBI:29105"/>
    </cofactor>
    <text evidence="8">Binds 1 zinc ion per subunit.</text>
</comment>
<feature type="binding site" evidence="8">
    <location>
        <position position="56"/>
    </location>
    <ligand>
        <name>Zn(2+)</name>
        <dbReference type="ChEBI" id="CHEBI:29105"/>
        <note>catalytic</note>
    </ligand>
</feature>
<dbReference type="PANTHER" id="PTHR11079:SF202">
    <property type="entry name" value="TRNA-SPECIFIC ADENOSINE DEAMINASE"/>
    <property type="match status" value="1"/>
</dbReference>
<comment type="catalytic activity">
    <reaction evidence="7 8">
        <text>adenosine(34) in tRNA + H2O + H(+) = inosine(34) in tRNA + NH4(+)</text>
        <dbReference type="Rhea" id="RHEA:43168"/>
        <dbReference type="Rhea" id="RHEA-COMP:10373"/>
        <dbReference type="Rhea" id="RHEA-COMP:10374"/>
        <dbReference type="ChEBI" id="CHEBI:15377"/>
        <dbReference type="ChEBI" id="CHEBI:15378"/>
        <dbReference type="ChEBI" id="CHEBI:28938"/>
        <dbReference type="ChEBI" id="CHEBI:74411"/>
        <dbReference type="ChEBI" id="CHEBI:82852"/>
        <dbReference type="EC" id="3.5.4.33"/>
    </reaction>
</comment>
<dbReference type="SUPFAM" id="SSF53927">
    <property type="entry name" value="Cytidine deaminase-like"/>
    <property type="match status" value="1"/>
</dbReference>
<gene>
    <name evidence="8 10" type="primary">tadA</name>
    <name evidence="10" type="ORF">KKP3000_003989</name>
</gene>
<dbReference type="EMBL" id="JBDXSU010000006">
    <property type="protein sequence ID" value="MFB5190521.1"/>
    <property type="molecule type" value="Genomic_DNA"/>
</dbReference>
<evidence type="ECO:0000256" key="6">
    <source>
        <dbReference type="ARBA" id="ARBA00022833"/>
    </source>
</evidence>
<organism evidence="10 11">
    <name type="scientific">Alicyclobacillus fastidiosus</name>
    <dbReference type="NCBI Taxonomy" id="392011"/>
    <lineage>
        <taxon>Bacteria</taxon>
        <taxon>Bacillati</taxon>
        <taxon>Bacillota</taxon>
        <taxon>Bacilli</taxon>
        <taxon>Bacillales</taxon>
        <taxon>Alicyclobacillaceae</taxon>
        <taxon>Alicyclobacillus</taxon>
    </lineage>
</organism>
<evidence type="ECO:0000313" key="11">
    <source>
        <dbReference type="Proteomes" id="UP001579974"/>
    </source>
</evidence>
<keyword evidence="3 8" id="KW-0819">tRNA processing</keyword>
<dbReference type="InterPro" id="IPR002125">
    <property type="entry name" value="CMP_dCMP_dom"/>
</dbReference>
<evidence type="ECO:0000256" key="1">
    <source>
        <dbReference type="ARBA" id="ARBA00010669"/>
    </source>
</evidence>
<dbReference type="PROSITE" id="PS00903">
    <property type="entry name" value="CYT_DCMP_DEAMINASES_1"/>
    <property type="match status" value="1"/>
</dbReference>
<reference evidence="10 11" key="1">
    <citation type="journal article" date="2024" name="Int. J. Mol. Sci.">
        <title>Exploration of Alicyclobacillus spp. Genome in Search of Antibiotic Resistance.</title>
        <authorList>
            <person name="Bucka-Kolendo J."/>
            <person name="Kiousi D.E."/>
            <person name="Dekowska A."/>
            <person name="Mikolajczuk-Szczyrba A."/>
            <person name="Karadedos D.M."/>
            <person name="Michael P."/>
            <person name="Galanis A."/>
            <person name="Sokolowska B."/>
        </authorList>
    </citation>
    <scope>NUCLEOTIDE SEQUENCE [LARGE SCALE GENOMIC DNA]</scope>
    <source>
        <strain evidence="10 11">KKP 3000</strain>
    </source>
</reference>
<dbReference type="InterPro" id="IPR016192">
    <property type="entry name" value="APOBEC/CMP_deaminase_Zn-bd"/>
</dbReference>
<dbReference type="Pfam" id="PF14437">
    <property type="entry name" value="MafB19-deam"/>
    <property type="match status" value="1"/>
</dbReference>
<dbReference type="Gene3D" id="3.40.140.10">
    <property type="entry name" value="Cytidine Deaminase, domain 2"/>
    <property type="match status" value="1"/>
</dbReference>
<evidence type="ECO:0000256" key="3">
    <source>
        <dbReference type="ARBA" id="ARBA00022694"/>
    </source>
</evidence>
<evidence type="ECO:0000256" key="2">
    <source>
        <dbReference type="ARBA" id="ARBA00011738"/>
    </source>
</evidence>
<evidence type="ECO:0000256" key="7">
    <source>
        <dbReference type="ARBA" id="ARBA00048045"/>
    </source>
</evidence>
<name>A0ABV5AE31_9BACL</name>
<keyword evidence="5 8" id="KW-0378">Hydrolase</keyword>
<evidence type="ECO:0000256" key="4">
    <source>
        <dbReference type="ARBA" id="ARBA00022723"/>
    </source>
</evidence>
<keyword evidence="6 8" id="KW-0862">Zinc</keyword>
<dbReference type="Proteomes" id="UP001579974">
    <property type="component" value="Unassembled WGS sequence"/>
</dbReference>
<feature type="binding site" evidence="8">
    <location>
        <position position="89"/>
    </location>
    <ligand>
        <name>Zn(2+)</name>
        <dbReference type="ChEBI" id="CHEBI:29105"/>
        <note>catalytic</note>
    </ligand>
</feature>
<evidence type="ECO:0000259" key="9">
    <source>
        <dbReference type="PROSITE" id="PS51747"/>
    </source>
</evidence>
<evidence type="ECO:0000256" key="5">
    <source>
        <dbReference type="ARBA" id="ARBA00022801"/>
    </source>
</evidence>
<feature type="binding site" evidence="8">
    <location>
        <position position="86"/>
    </location>
    <ligand>
        <name>Zn(2+)</name>
        <dbReference type="ChEBI" id="CHEBI:29105"/>
        <note>catalytic</note>
    </ligand>
</feature>
<dbReference type="InterPro" id="IPR016193">
    <property type="entry name" value="Cytidine_deaminase-like"/>
</dbReference>
<keyword evidence="4 8" id="KW-0479">Metal-binding</keyword>
<dbReference type="RefSeq" id="WP_275476833.1">
    <property type="nucleotide sequence ID" value="NZ_CP162940.1"/>
</dbReference>
<accession>A0ABV5AE31</accession>
<dbReference type="HAMAP" id="MF_00972">
    <property type="entry name" value="tRNA_aden_deaminase"/>
    <property type="match status" value="1"/>
</dbReference>
<comment type="similarity">
    <text evidence="1">Belongs to the cytidine and deoxycytidylate deaminase family. ADAT2 subfamily.</text>
</comment>
<dbReference type="PROSITE" id="PS51747">
    <property type="entry name" value="CYT_DCMP_DEAMINASES_2"/>
    <property type="match status" value="1"/>
</dbReference>
<dbReference type="PANTHER" id="PTHR11079">
    <property type="entry name" value="CYTOSINE DEAMINASE FAMILY MEMBER"/>
    <property type="match status" value="1"/>
</dbReference>
<comment type="subunit">
    <text evidence="2 8">Homodimer.</text>
</comment>
<dbReference type="InterPro" id="IPR058535">
    <property type="entry name" value="MafB19-deam"/>
</dbReference>
<dbReference type="InterPro" id="IPR028883">
    <property type="entry name" value="tRNA_aden_deaminase"/>
</dbReference>
<proteinExistence type="inferred from homology"/>
<dbReference type="NCBIfam" id="NF008113">
    <property type="entry name" value="PRK10860.1"/>
    <property type="match status" value="1"/>
</dbReference>
<sequence>MQTGTSDEDFMRLALVEARAAGAQGEVPIGAVVVHEGEVVAVGSNLRETWRDPTAHAELIALQAASRRLGTWRLTECDLYVTLEPCPMCAGSIMLARIRRLVYGADDRKGGAVTSKLSLLEPGLWNHTPNITSGVLADDCANILKDFFRAVRERRTKL</sequence>
<evidence type="ECO:0000313" key="10">
    <source>
        <dbReference type="EMBL" id="MFB5190521.1"/>
    </source>
</evidence>
<evidence type="ECO:0000256" key="8">
    <source>
        <dbReference type="HAMAP-Rule" id="MF_00972"/>
    </source>
</evidence>
<keyword evidence="11" id="KW-1185">Reference proteome</keyword>